<dbReference type="EMBL" id="BQXS01007022">
    <property type="protein sequence ID" value="GKT24659.1"/>
    <property type="molecule type" value="Genomic_DNA"/>
</dbReference>
<evidence type="ECO:0000313" key="1">
    <source>
        <dbReference type="EMBL" id="GKT24659.1"/>
    </source>
</evidence>
<dbReference type="Proteomes" id="UP001057375">
    <property type="component" value="Unassembled WGS sequence"/>
</dbReference>
<keyword evidence="2" id="KW-1185">Reference proteome</keyword>
<feature type="non-terminal residue" evidence="1">
    <location>
        <position position="1"/>
    </location>
</feature>
<comment type="caution">
    <text evidence="1">The sequence shown here is derived from an EMBL/GenBank/DDBJ whole genome shotgun (WGS) entry which is preliminary data.</text>
</comment>
<proteinExistence type="predicted"/>
<reference evidence="1" key="1">
    <citation type="submission" date="2022-03" db="EMBL/GenBank/DDBJ databases">
        <title>Draft genome sequence of Aduncisulcus paluster, a free-living microaerophilic Fornicata.</title>
        <authorList>
            <person name="Yuyama I."/>
            <person name="Kume K."/>
            <person name="Tamura T."/>
            <person name="Inagaki Y."/>
            <person name="Hashimoto T."/>
        </authorList>
    </citation>
    <scope>NUCLEOTIDE SEQUENCE</scope>
    <source>
        <strain evidence="1">NY0171</strain>
    </source>
</reference>
<feature type="non-terminal residue" evidence="1">
    <location>
        <position position="138"/>
    </location>
</feature>
<protein>
    <submittedName>
        <fullName evidence="1">Uncharacterized protein</fullName>
    </submittedName>
</protein>
<name>A0ABQ5K0P4_9EUKA</name>
<gene>
    <name evidence="1" type="ORF">ADUPG1_004602</name>
</gene>
<accession>A0ABQ5K0P4</accession>
<organism evidence="1 2">
    <name type="scientific">Aduncisulcus paluster</name>
    <dbReference type="NCBI Taxonomy" id="2918883"/>
    <lineage>
        <taxon>Eukaryota</taxon>
        <taxon>Metamonada</taxon>
        <taxon>Carpediemonas-like organisms</taxon>
        <taxon>Aduncisulcus</taxon>
    </lineage>
</organism>
<sequence>LFFYRFRVIIPPYLKLTSSDKDVVTLCLFGQTLLTSFSTVRILTCGMSLVSASEYLCFDGCDWETPLRELLGEYHAAPDSFRSYYFLPPLHQYRNHLPATFPDSSVEFGGLGYVYQVRSSPIAGMGVFARRQILPGEP</sequence>
<evidence type="ECO:0000313" key="2">
    <source>
        <dbReference type="Proteomes" id="UP001057375"/>
    </source>
</evidence>